<dbReference type="AlphaFoldDB" id="A0A1Z4BNW6"/>
<name>A0A1Z4BNW6_9FLAO</name>
<protein>
    <recommendedName>
        <fullName evidence="4">Sel1 repeat family protein</fullName>
    </recommendedName>
</protein>
<proteinExistence type="predicted"/>
<accession>A0A1Z4BNW6</accession>
<evidence type="ECO:0000313" key="3">
    <source>
        <dbReference type="Proteomes" id="UP000197007"/>
    </source>
</evidence>
<evidence type="ECO:0000313" key="2">
    <source>
        <dbReference type="EMBL" id="ASF42923.1"/>
    </source>
</evidence>
<gene>
    <name evidence="2" type="ORF">CBG49_07485</name>
</gene>
<feature type="signal peptide" evidence="1">
    <location>
        <begin position="1"/>
        <end position="19"/>
    </location>
</feature>
<reference evidence="3" key="1">
    <citation type="submission" date="2017-06" db="EMBL/GenBank/DDBJ databases">
        <title>Complete genome sequence of Capnocytophaga sp. KCOM 1579 (=ChDC OS43) isolated from a human refractory periapical abscess lesion.</title>
        <authorList>
            <person name="Kook J.-K."/>
            <person name="Park S.-N."/>
            <person name="Lim Y.K."/>
            <person name="Roh H."/>
        </authorList>
    </citation>
    <scope>NUCLEOTIDE SEQUENCE [LARGE SCALE GENOMIC DNA]</scope>
    <source>
        <strain evidence="3">ChDC OS43</strain>
    </source>
</reference>
<dbReference type="EMBL" id="CP022022">
    <property type="protein sequence ID" value="ASF42923.1"/>
    <property type="molecule type" value="Genomic_DNA"/>
</dbReference>
<sequence length="214" mass="25228">MKLKLISLLLLLIGVVAYSQEKENNLKENLEETKRLCEEGDNSACENLYHRYHYVIKEKNNKEDEDKLLYYVKRLSDLKRPKYMFIWGMALMEGILENIKIQKDFKTGVELIKQSADLDYPPAQMVAGDFLCITDNAADLFRGLYYIKRACDSHYPPACYIITKIAHFSNKPITEDLRECIWEALETCNDPYIQSNKLFQNFKDKYRKQPFIKK</sequence>
<dbReference type="Gene3D" id="1.25.40.10">
    <property type="entry name" value="Tetratricopeptide repeat domain"/>
    <property type="match status" value="1"/>
</dbReference>
<dbReference type="SUPFAM" id="SSF81901">
    <property type="entry name" value="HCP-like"/>
    <property type="match status" value="1"/>
</dbReference>
<keyword evidence="1" id="KW-0732">Signal</keyword>
<feature type="chain" id="PRO_5012554676" description="Sel1 repeat family protein" evidence="1">
    <location>
        <begin position="20"/>
        <end position="214"/>
    </location>
</feature>
<evidence type="ECO:0000256" key="1">
    <source>
        <dbReference type="SAM" id="SignalP"/>
    </source>
</evidence>
<keyword evidence="3" id="KW-1185">Reference proteome</keyword>
<dbReference type="InterPro" id="IPR011990">
    <property type="entry name" value="TPR-like_helical_dom_sf"/>
</dbReference>
<dbReference type="Proteomes" id="UP000197007">
    <property type="component" value="Chromosome"/>
</dbReference>
<organism evidence="2 3">
    <name type="scientific">Capnocytophaga endodontalis</name>
    <dbReference type="NCBI Taxonomy" id="2708117"/>
    <lineage>
        <taxon>Bacteria</taxon>
        <taxon>Pseudomonadati</taxon>
        <taxon>Bacteroidota</taxon>
        <taxon>Flavobacteriia</taxon>
        <taxon>Flavobacteriales</taxon>
        <taxon>Flavobacteriaceae</taxon>
        <taxon>Capnocytophaga</taxon>
    </lineage>
</organism>
<dbReference type="KEGG" id="capn:CBG49_07485"/>
<dbReference type="RefSeq" id="WP_088594003.1">
    <property type="nucleotide sequence ID" value="NZ_CP022022.1"/>
</dbReference>
<evidence type="ECO:0008006" key="4">
    <source>
        <dbReference type="Google" id="ProtNLM"/>
    </source>
</evidence>